<dbReference type="GO" id="GO:0016020">
    <property type="term" value="C:membrane"/>
    <property type="evidence" value="ECO:0007669"/>
    <property type="project" value="InterPro"/>
</dbReference>
<dbReference type="InterPro" id="IPR037185">
    <property type="entry name" value="EmrE-like"/>
</dbReference>
<dbReference type="EMBL" id="SUTK01000011">
    <property type="protein sequence ID" value="MBE6501493.1"/>
    <property type="molecule type" value="Genomic_DNA"/>
</dbReference>
<accession>A0A8T3V4L9</accession>
<dbReference type="RefSeq" id="WP_303738599.1">
    <property type="nucleotide sequence ID" value="NZ_SUTK01000011.1"/>
</dbReference>
<dbReference type="Pfam" id="PF00892">
    <property type="entry name" value="EamA"/>
    <property type="match status" value="1"/>
</dbReference>
<feature type="transmembrane region" description="Helical" evidence="1">
    <location>
        <begin position="99"/>
        <end position="117"/>
    </location>
</feature>
<dbReference type="SUPFAM" id="SSF103481">
    <property type="entry name" value="Multidrug resistance efflux transporter EmrE"/>
    <property type="match status" value="1"/>
</dbReference>
<feature type="transmembrane region" description="Helical" evidence="1">
    <location>
        <begin position="6"/>
        <end position="22"/>
    </location>
</feature>
<proteinExistence type="predicted"/>
<feature type="transmembrane region" description="Helical" evidence="1">
    <location>
        <begin position="123"/>
        <end position="139"/>
    </location>
</feature>
<dbReference type="Gene3D" id="1.10.3730.20">
    <property type="match status" value="1"/>
</dbReference>
<dbReference type="AlphaFoldDB" id="A0A8T3V4L9"/>
<feature type="transmembrane region" description="Helical" evidence="1">
    <location>
        <begin position="34"/>
        <end position="54"/>
    </location>
</feature>
<evidence type="ECO:0000313" key="4">
    <source>
        <dbReference type="Proteomes" id="UP000783037"/>
    </source>
</evidence>
<keyword evidence="1" id="KW-1133">Transmembrane helix</keyword>
<gene>
    <name evidence="3" type="ORF">E7Z79_03525</name>
</gene>
<evidence type="ECO:0000259" key="2">
    <source>
        <dbReference type="Pfam" id="PF00892"/>
    </source>
</evidence>
<evidence type="ECO:0000256" key="1">
    <source>
        <dbReference type="SAM" id="Phobius"/>
    </source>
</evidence>
<keyword evidence="1" id="KW-0472">Membrane</keyword>
<keyword evidence="1" id="KW-0812">Transmembrane</keyword>
<dbReference type="InterPro" id="IPR000620">
    <property type="entry name" value="EamA_dom"/>
</dbReference>
<organism evidence="3 4">
    <name type="scientific">Methanobrevibacter thaueri</name>
    <dbReference type="NCBI Taxonomy" id="190975"/>
    <lineage>
        <taxon>Archaea</taxon>
        <taxon>Methanobacteriati</taxon>
        <taxon>Methanobacteriota</taxon>
        <taxon>Methanomada group</taxon>
        <taxon>Methanobacteria</taxon>
        <taxon>Methanobacteriales</taxon>
        <taxon>Methanobacteriaceae</taxon>
        <taxon>Methanobrevibacter</taxon>
    </lineage>
</organism>
<protein>
    <recommendedName>
        <fullName evidence="2">EamA domain-containing protein</fullName>
    </recommendedName>
</protein>
<comment type="caution">
    <text evidence="3">The sequence shown here is derived from an EMBL/GenBank/DDBJ whole genome shotgun (WGS) entry which is preliminary data.</text>
</comment>
<feature type="transmembrane region" description="Helical" evidence="1">
    <location>
        <begin position="66"/>
        <end position="87"/>
    </location>
</feature>
<reference evidence="3" key="1">
    <citation type="submission" date="2019-04" db="EMBL/GenBank/DDBJ databases">
        <title>Evolution of Biomass-Degrading Anaerobic Consortia Revealed by Metagenomics.</title>
        <authorList>
            <person name="Peng X."/>
        </authorList>
    </citation>
    <scope>NUCLEOTIDE SEQUENCE</scope>
    <source>
        <strain evidence="3">SIG18</strain>
    </source>
</reference>
<dbReference type="Proteomes" id="UP000783037">
    <property type="component" value="Unassembled WGS sequence"/>
</dbReference>
<evidence type="ECO:0000313" key="3">
    <source>
        <dbReference type="EMBL" id="MBE6501493.1"/>
    </source>
</evidence>
<name>A0A8T3V4L9_9EURY</name>
<feature type="domain" description="EamA" evidence="2">
    <location>
        <begin position="8"/>
        <end position="140"/>
    </location>
</feature>
<sequence>MWRLIWPILIVILSNTFYNVCMKSMPSDVNPFGALMVTYLVAAIISAIIFAFSVGPSNMGAELSKINWTSVILALAIVGLEVGYVFVYRAGWAVSTASVVANIGLACVLIFVGYFLYRENISINQIVGVVLCMFGLVLINI</sequence>